<sequence>MNKKLVALVALLVVAVGLAGFIYGAGFTIVEKPVETDYGPWVGWERGKTTSCVEVGDGWLSTSNFTSSTMNRMSITLFEVRDLTDQKAREAFTKSGILPDADKAVDAWVEMDGERIDFPVVINPGETFSVKVPLSAADKARAGAWHLTFVVVNKLERPVPPVIGDSWQIVITAQMW</sequence>
<protein>
    <submittedName>
        <fullName evidence="1">Uncharacterized protein</fullName>
    </submittedName>
</protein>
<dbReference type="AlphaFoldDB" id="A0A6M3M5J9"/>
<evidence type="ECO:0000313" key="1">
    <source>
        <dbReference type="EMBL" id="QJB00049.1"/>
    </source>
</evidence>
<organism evidence="1">
    <name type="scientific">viral metagenome</name>
    <dbReference type="NCBI Taxonomy" id="1070528"/>
    <lineage>
        <taxon>unclassified sequences</taxon>
        <taxon>metagenomes</taxon>
        <taxon>organismal metagenomes</taxon>
    </lineage>
</organism>
<reference evidence="1" key="1">
    <citation type="submission" date="2020-03" db="EMBL/GenBank/DDBJ databases">
        <title>The deep terrestrial virosphere.</title>
        <authorList>
            <person name="Holmfeldt K."/>
            <person name="Nilsson E."/>
            <person name="Simone D."/>
            <person name="Lopez-Fernandez M."/>
            <person name="Wu X."/>
            <person name="de Brujin I."/>
            <person name="Lundin D."/>
            <person name="Andersson A."/>
            <person name="Bertilsson S."/>
            <person name="Dopson M."/>
        </authorList>
    </citation>
    <scope>NUCLEOTIDE SEQUENCE</scope>
    <source>
        <strain evidence="1">MM171A00709</strain>
    </source>
</reference>
<proteinExistence type="predicted"/>
<dbReference type="EMBL" id="MT143679">
    <property type="protein sequence ID" value="QJB00049.1"/>
    <property type="molecule type" value="Genomic_DNA"/>
</dbReference>
<name>A0A6M3M5J9_9ZZZZ</name>
<gene>
    <name evidence="1" type="ORF">MM171A00709_0014</name>
</gene>
<accession>A0A6M3M5J9</accession>